<gene>
    <name evidence="1" type="ORF">GCM10011430_04060</name>
</gene>
<comment type="caution">
    <text evidence="1">The sequence shown here is derived from an EMBL/GenBank/DDBJ whole genome shotgun (WGS) entry which is preliminary data.</text>
</comment>
<accession>A0A8J3AY86</accession>
<name>A0A8J3AY86_9BURK</name>
<organism evidence="1 2">
    <name type="scientific">Oxalicibacterium solurbis</name>
    <dbReference type="NCBI Taxonomy" id="69280"/>
    <lineage>
        <taxon>Bacteria</taxon>
        <taxon>Pseudomonadati</taxon>
        <taxon>Pseudomonadota</taxon>
        <taxon>Betaproteobacteria</taxon>
        <taxon>Burkholderiales</taxon>
        <taxon>Oxalobacteraceae</taxon>
        <taxon>Oxalicibacterium</taxon>
    </lineage>
</organism>
<reference evidence="1" key="1">
    <citation type="journal article" date="2014" name="Int. J. Syst. Evol. Microbiol.">
        <title>Complete genome sequence of Corynebacterium casei LMG S-19264T (=DSM 44701T), isolated from a smear-ripened cheese.</title>
        <authorList>
            <consortium name="US DOE Joint Genome Institute (JGI-PGF)"/>
            <person name="Walter F."/>
            <person name="Albersmeier A."/>
            <person name="Kalinowski J."/>
            <person name="Ruckert C."/>
        </authorList>
    </citation>
    <scope>NUCLEOTIDE SEQUENCE</scope>
    <source>
        <strain evidence="1">CCM 7664</strain>
    </source>
</reference>
<keyword evidence="2" id="KW-1185">Reference proteome</keyword>
<evidence type="ECO:0000313" key="1">
    <source>
        <dbReference type="EMBL" id="GGI53232.1"/>
    </source>
</evidence>
<dbReference type="RefSeq" id="WP_188419299.1">
    <property type="nucleotide sequence ID" value="NZ_BMDP01000001.1"/>
</dbReference>
<reference evidence="1" key="2">
    <citation type="submission" date="2020-09" db="EMBL/GenBank/DDBJ databases">
        <authorList>
            <person name="Sun Q."/>
            <person name="Sedlacek I."/>
        </authorList>
    </citation>
    <scope>NUCLEOTIDE SEQUENCE</scope>
    <source>
        <strain evidence="1">CCM 7664</strain>
    </source>
</reference>
<protein>
    <submittedName>
        <fullName evidence="1">Uncharacterized protein</fullName>
    </submittedName>
</protein>
<dbReference type="AlphaFoldDB" id="A0A8J3AY86"/>
<evidence type="ECO:0000313" key="2">
    <source>
        <dbReference type="Proteomes" id="UP000627205"/>
    </source>
</evidence>
<dbReference type="EMBL" id="BMDP01000001">
    <property type="protein sequence ID" value="GGI53232.1"/>
    <property type="molecule type" value="Genomic_DNA"/>
</dbReference>
<sequence length="204" mass="23737">MQRNEFTNNLVLRHFDRAREITNNTMFMFAIDAPDNDKDRSIPDSLRQAMHWPEHVKSVYDYKTMFPGVYERLFQFCVISLCSDIEIFFKELFDVYGYSHQGRSFGFFQRVEDVFSALKAEGVELAPVASSIQTVQLAFQVRHIGVHNMGMVDESFHRKTGQGKVGNPFYIDQTIYRSMFDAYVAILEYLDGVLPIYVPDQISR</sequence>
<proteinExistence type="predicted"/>
<dbReference type="Proteomes" id="UP000627205">
    <property type="component" value="Unassembled WGS sequence"/>
</dbReference>